<sequence>MRYLRILLYPDPAALHPVEAALAEDETVHRRAIHVVKSMPDGSLVMLAEIEGDLDRYREIMAAEPTVREFAVSGVETGYCYSRVEATSLTTQLLSHTESESFVVEMPIEYTGDGGQRVTIVGQEADLAGGALDLPEEIDVELLSTGPYRPDAAGVFADLTDRQREVLETALDLGYYETPRQATHEDIADTLDVEGATVGKHLRRVEATVFEKYVR</sequence>
<evidence type="ECO:0000256" key="1">
    <source>
        <dbReference type="ARBA" id="ARBA00023015"/>
    </source>
</evidence>
<dbReference type="PANTHER" id="PTHR34236:SF1">
    <property type="entry name" value="DIMETHYL SULFOXIDE REDUCTASE TRANSCRIPTIONAL ACTIVATOR"/>
    <property type="match status" value="1"/>
</dbReference>
<dbReference type="PANTHER" id="PTHR34236">
    <property type="entry name" value="DIMETHYL SULFOXIDE REDUCTASE TRANSCRIPTIONAL ACTIVATOR"/>
    <property type="match status" value="1"/>
</dbReference>
<dbReference type="EMBL" id="CP065856">
    <property type="protein sequence ID" value="QPV64013.1"/>
    <property type="molecule type" value="Genomic_DNA"/>
</dbReference>
<keyword evidence="2" id="KW-0804">Transcription</keyword>
<name>A0A7T3G145_9EURY</name>
<dbReference type="InterPro" id="IPR056493">
    <property type="entry name" value="HVO_0513_N"/>
</dbReference>
<evidence type="ECO:0000313" key="6">
    <source>
        <dbReference type="Proteomes" id="UP000595001"/>
    </source>
</evidence>
<dbReference type="Proteomes" id="UP000595001">
    <property type="component" value="Chromosome"/>
</dbReference>
<organism evidence="5 6">
    <name type="scientific">Halosimplex litoreum</name>
    <dbReference type="NCBI Taxonomy" id="1198301"/>
    <lineage>
        <taxon>Archaea</taxon>
        <taxon>Methanobacteriati</taxon>
        <taxon>Methanobacteriota</taxon>
        <taxon>Stenosarchaea group</taxon>
        <taxon>Halobacteria</taxon>
        <taxon>Halobacteriales</taxon>
        <taxon>Haloarculaceae</taxon>
        <taxon>Halosimplex</taxon>
    </lineage>
</organism>
<dbReference type="KEGG" id="hlt:I7X12_05125"/>
<evidence type="ECO:0000256" key="2">
    <source>
        <dbReference type="ARBA" id="ARBA00023163"/>
    </source>
</evidence>
<dbReference type="Pfam" id="PF24278">
    <property type="entry name" value="HVO_0513_N"/>
    <property type="match status" value="1"/>
</dbReference>
<proteinExistence type="predicted"/>
<feature type="domain" description="HTH bat-type" evidence="3">
    <location>
        <begin position="159"/>
        <end position="210"/>
    </location>
</feature>
<dbReference type="Gene3D" id="1.10.10.10">
    <property type="entry name" value="Winged helix-like DNA-binding domain superfamily/Winged helix DNA-binding domain"/>
    <property type="match status" value="1"/>
</dbReference>
<feature type="domain" description="HVO-0513-like N-terminal" evidence="4">
    <location>
        <begin position="16"/>
        <end position="148"/>
    </location>
</feature>
<dbReference type="GeneID" id="60587852"/>
<evidence type="ECO:0000259" key="4">
    <source>
        <dbReference type="Pfam" id="PF24278"/>
    </source>
</evidence>
<accession>A0A7T3G145</accession>
<dbReference type="RefSeq" id="WP_198062788.1">
    <property type="nucleotide sequence ID" value="NZ_CP065856.1"/>
</dbReference>
<evidence type="ECO:0000259" key="3">
    <source>
        <dbReference type="Pfam" id="PF04967"/>
    </source>
</evidence>
<keyword evidence="6" id="KW-1185">Reference proteome</keyword>
<dbReference type="InterPro" id="IPR036388">
    <property type="entry name" value="WH-like_DNA-bd_sf"/>
</dbReference>
<dbReference type="InterPro" id="IPR007050">
    <property type="entry name" value="HTH_bacterioopsin"/>
</dbReference>
<dbReference type="Pfam" id="PF04967">
    <property type="entry name" value="HTH_10"/>
    <property type="match status" value="1"/>
</dbReference>
<gene>
    <name evidence="5" type="ORF">I7X12_05125</name>
</gene>
<dbReference type="OrthoDB" id="194393at2157"/>
<evidence type="ECO:0000313" key="5">
    <source>
        <dbReference type="EMBL" id="QPV64013.1"/>
    </source>
</evidence>
<reference evidence="5 6" key="1">
    <citation type="submission" date="2020-12" db="EMBL/GenBank/DDBJ databases">
        <title>Halosimplex halophilum sp. nov. and Halosimplex salinum sp. nov., two new members of the genus Halosimplex.</title>
        <authorList>
            <person name="Cui H.L."/>
        </authorList>
    </citation>
    <scope>NUCLEOTIDE SEQUENCE [LARGE SCALE GENOMIC DNA]</scope>
    <source>
        <strain evidence="5 6">YGH94</strain>
    </source>
</reference>
<dbReference type="AlphaFoldDB" id="A0A7T3G145"/>
<protein>
    <submittedName>
        <fullName evidence="5">Helix-turn-helix domain-containing protein</fullName>
    </submittedName>
</protein>
<keyword evidence="1" id="KW-0805">Transcription regulation</keyword>